<organism evidence="1 2">
    <name type="scientific">Sphingomonas psychrolutea</name>
    <dbReference type="NCBI Taxonomy" id="1259676"/>
    <lineage>
        <taxon>Bacteria</taxon>
        <taxon>Pseudomonadati</taxon>
        <taxon>Pseudomonadota</taxon>
        <taxon>Alphaproteobacteria</taxon>
        <taxon>Sphingomonadales</taxon>
        <taxon>Sphingomonadaceae</taxon>
        <taxon>Sphingomonas</taxon>
    </lineage>
</organism>
<name>A0ABQ1GV88_9SPHN</name>
<accession>A0ABQ1GV88</accession>
<sequence>MLKHTASKSAQEKLDNDARFAGLSGLRVTDKTPDETTLRSSFEITYISLIYDMYANVSIPVPTTVVGFDALPEHVLAYLLDRHPDQIPAKIIRLAANPADAINRFFMGLKRGHLTANDHDVQRA</sequence>
<keyword evidence="2" id="KW-1185">Reference proteome</keyword>
<reference evidence="2" key="1">
    <citation type="journal article" date="2019" name="Int. J. Syst. Evol. Microbiol.">
        <title>The Global Catalogue of Microorganisms (GCM) 10K type strain sequencing project: providing services to taxonomists for standard genome sequencing and annotation.</title>
        <authorList>
            <consortium name="The Broad Institute Genomics Platform"/>
            <consortium name="The Broad Institute Genome Sequencing Center for Infectious Disease"/>
            <person name="Wu L."/>
            <person name="Ma J."/>
        </authorList>
    </citation>
    <scope>NUCLEOTIDE SEQUENCE [LARGE SCALE GENOMIC DNA]</scope>
    <source>
        <strain evidence="2">CGMCC 1.10106</strain>
    </source>
</reference>
<dbReference type="EMBL" id="BMDW01000011">
    <property type="protein sequence ID" value="GGA50636.1"/>
    <property type="molecule type" value="Genomic_DNA"/>
</dbReference>
<proteinExistence type="predicted"/>
<dbReference type="Proteomes" id="UP000618591">
    <property type="component" value="Unassembled WGS sequence"/>
</dbReference>
<comment type="caution">
    <text evidence="1">The sequence shown here is derived from an EMBL/GenBank/DDBJ whole genome shotgun (WGS) entry which is preliminary data.</text>
</comment>
<evidence type="ECO:0000313" key="2">
    <source>
        <dbReference type="Proteomes" id="UP000618591"/>
    </source>
</evidence>
<gene>
    <name evidence="1" type="ORF">GCM10011395_21280</name>
</gene>
<evidence type="ECO:0000313" key="1">
    <source>
        <dbReference type="EMBL" id="GGA50636.1"/>
    </source>
</evidence>
<protein>
    <submittedName>
        <fullName evidence="1">Uncharacterized protein</fullName>
    </submittedName>
</protein>